<dbReference type="SUPFAM" id="SSF88713">
    <property type="entry name" value="Glycoside hydrolase/deacetylase"/>
    <property type="match status" value="1"/>
</dbReference>
<sequence length="298" mass="33825">MTALIKHAFTVDVEDYYQVSAMEHRVNRSDWDRLDSRVVGSTERMLRLLDRHQTRGTFYILGWVAHRFPDLVKRIASCGHEIASHGFWHRLIYTQTPDEFSQDIADSVDAITTACGIRPTAYRAPSFSITDKSWWALQILVEQGFSDDSSVFPIRGHNRYGVARAEKVIHQIETESGTIREFPPAPGRFGKATLPIGGGYFRLFTLNLTSAAIRSIARKGHPAMFYIHPWEIDPQQPKMGGLNRATRFRHYVGLKKTEHKLEKLLQHFSFTTMTDAIESYQSNAPGDPTSINSSAATR</sequence>
<dbReference type="RefSeq" id="WP_289166846.1">
    <property type="nucleotide sequence ID" value="NZ_JASZZN010000027.1"/>
</dbReference>
<dbReference type="Proteomes" id="UP001239462">
    <property type="component" value="Unassembled WGS sequence"/>
</dbReference>
<dbReference type="PANTHER" id="PTHR47561">
    <property type="entry name" value="POLYSACCHARIDE DEACETYLASE FAMILY PROTEIN (AFU_ORTHOLOGUE AFUA_6G05030)"/>
    <property type="match status" value="1"/>
</dbReference>
<name>A0ABT7PQW5_9BACT</name>
<dbReference type="InterPro" id="IPR014344">
    <property type="entry name" value="XrtA_polysacc_deacetyl"/>
</dbReference>
<proteinExistence type="predicted"/>
<evidence type="ECO:0000259" key="2">
    <source>
        <dbReference type="PROSITE" id="PS51677"/>
    </source>
</evidence>
<dbReference type="InterPro" id="IPR002509">
    <property type="entry name" value="NODB_dom"/>
</dbReference>
<keyword evidence="4" id="KW-1185">Reference proteome</keyword>
<dbReference type="InterPro" id="IPR045235">
    <property type="entry name" value="PuuE_HpPgdA-like"/>
</dbReference>
<evidence type="ECO:0000313" key="4">
    <source>
        <dbReference type="Proteomes" id="UP001239462"/>
    </source>
</evidence>
<feature type="region of interest" description="Disordered" evidence="1">
    <location>
        <begin position="279"/>
        <end position="298"/>
    </location>
</feature>
<gene>
    <name evidence="3" type="ORF">QTN89_25630</name>
</gene>
<protein>
    <submittedName>
        <fullName evidence="3">DUF3473 domain-containing protein</fullName>
    </submittedName>
</protein>
<organism evidence="3 4">
    <name type="scientific">Roseiconus lacunae</name>
    <dbReference type="NCBI Taxonomy" id="2605694"/>
    <lineage>
        <taxon>Bacteria</taxon>
        <taxon>Pseudomonadati</taxon>
        <taxon>Planctomycetota</taxon>
        <taxon>Planctomycetia</taxon>
        <taxon>Pirellulales</taxon>
        <taxon>Pirellulaceae</taxon>
        <taxon>Roseiconus</taxon>
    </lineage>
</organism>
<dbReference type="EMBL" id="JASZZN010000027">
    <property type="protein sequence ID" value="MDM4018860.1"/>
    <property type="molecule type" value="Genomic_DNA"/>
</dbReference>
<accession>A0ABT7PQW5</accession>
<dbReference type="InterPro" id="IPR022560">
    <property type="entry name" value="DUF3473"/>
</dbReference>
<comment type="caution">
    <text evidence="3">The sequence shown here is derived from an EMBL/GenBank/DDBJ whole genome shotgun (WGS) entry which is preliminary data.</text>
</comment>
<evidence type="ECO:0000256" key="1">
    <source>
        <dbReference type="SAM" id="MobiDB-lite"/>
    </source>
</evidence>
<dbReference type="Pfam" id="PF01522">
    <property type="entry name" value="Polysacc_deac_1"/>
    <property type="match status" value="1"/>
</dbReference>
<dbReference type="Pfam" id="PF11959">
    <property type="entry name" value="DUF3473"/>
    <property type="match status" value="1"/>
</dbReference>
<dbReference type="NCBIfam" id="TIGR03006">
    <property type="entry name" value="pepcterm_polyde"/>
    <property type="match status" value="1"/>
</dbReference>
<reference evidence="3 4" key="1">
    <citation type="submission" date="2023-06" db="EMBL/GenBank/DDBJ databases">
        <title>Roseiconus lacunae JC819 isolated from Gulf of Mannar region, Tamil Nadu.</title>
        <authorList>
            <person name="Pk S."/>
            <person name="Ch S."/>
            <person name="Ch V.R."/>
        </authorList>
    </citation>
    <scope>NUCLEOTIDE SEQUENCE [LARGE SCALE GENOMIC DNA]</scope>
    <source>
        <strain evidence="3 4">JC819</strain>
    </source>
</reference>
<evidence type="ECO:0000313" key="3">
    <source>
        <dbReference type="EMBL" id="MDM4018860.1"/>
    </source>
</evidence>
<dbReference type="PANTHER" id="PTHR47561:SF1">
    <property type="entry name" value="POLYSACCHARIDE DEACETYLASE FAMILY PROTEIN (AFU_ORTHOLOGUE AFUA_6G05030)"/>
    <property type="match status" value="1"/>
</dbReference>
<dbReference type="CDD" id="cd10941">
    <property type="entry name" value="CE4_PuuE_HpPgdA_like_2"/>
    <property type="match status" value="1"/>
</dbReference>
<dbReference type="Gene3D" id="3.20.20.370">
    <property type="entry name" value="Glycoside hydrolase/deacetylase"/>
    <property type="match status" value="1"/>
</dbReference>
<feature type="domain" description="NodB homology" evidence="2">
    <location>
        <begin position="28"/>
        <end position="298"/>
    </location>
</feature>
<dbReference type="InterPro" id="IPR011330">
    <property type="entry name" value="Glyco_hydro/deAcase_b/a-brl"/>
</dbReference>
<dbReference type="PROSITE" id="PS51677">
    <property type="entry name" value="NODB"/>
    <property type="match status" value="1"/>
</dbReference>